<accession>F5Y6U1</accession>
<dbReference type="STRING" id="545695.TREAZ_3618"/>
<evidence type="ECO:0000313" key="1">
    <source>
        <dbReference type="EMBL" id="AEF81615.1"/>
    </source>
</evidence>
<proteinExistence type="predicted"/>
<dbReference type="AlphaFoldDB" id="F5Y6U1"/>
<dbReference type="RefSeq" id="WP_015711962.1">
    <property type="nucleotide sequence ID" value="NC_015577.1"/>
</dbReference>
<reference evidence="2" key="1">
    <citation type="submission" date="2009-12" db="EMBL/GenBank/DDBJ databases">
        <title>Complete sequence of Treponema azotonutricium strain ZAS-9.</title>
        <authorList>
            <person name="Tetu S.G."/>
            <person name="Matson E."/>
            <person name="Ren Q."/>
            <person name="Seshadri R."/>
            <person name="Elbourne L."/>
            <person name="Hassan K.A."/>
            <person name="Durkin A."/>
            <person name="Radune D."/>
            <person name="Mohamoud Y."/>
            <person name="Shay R."/>
            <person name="Jin S."/>
            <person name="Zhang X."/>
            <person name="Lucey K."/>
            <person name="Ballor N.R."/>
            <person name="Ottesen E."/>
            <person name="Rosenthal R."/>
            <person name="Allen A."/>
            <person name="Leadbetter J.R."/>
            <person name="Paulsen I.T."/>
        </authorList>
    </citation>
    <scope>NUCLEOTIDE SEQUENCE [LARGE SCALE GENOMIC DNA]</scope>
    <source>
        <strain evidence="2">ATCC BAA-888 / DSM 13862 / ZAS-9</strain>
    </source>
</reference>
<dbReference type="KEGG" id="taz:TREAZ_3618"/>
<gene>
    <name evidence="1" type="ordered locus">TREAZ_3618</name>
</gene>
<name>F5Y6U1_LEAAZ</name>
<dbReference type="InParanoid" id="F5Y6U1"/>
<organism evidence="1 2">
    <name type="scientific">Leadbettera azotonutricia (strain ATCC BAA-888 / DSM 13862 / ZAS-9)</name>
    <name type="common">Treponema azotonutricium</name>
    <dbReference type="NCBI Taxonomy" id="545695"/>
    <lineage>
        <taxon>Bacteria</taxon>
        <taxon>Pseudomonadati</taxon>
        <taxon>Spirochaetota</taxon>
        <taxon>Spirochaetia</taxon>
        <taxon>Spirochaetales</taxon>
        <taxon>Breznakiellaceae</taxon>
        <taxon>Leadbettera</taxon>
    </lineage>
</organism>
<protein>
    <submittedName>
        <fullName evidence="1">Uncharacterized protein</fullName>
    </submittedName>
</protein>
<reference evidence="1 2" key="2">
    <citation type="journal article" date="2011" name="ISME J.">
        <title>RNA-seq reveals cooperative metabolic interactions between two termite-gut spirochete species in co-culture.</title>
        <authorList>
            <person name="Rosenthal A.Z."/>
            <person name="Matson E.G."/>
            <person name="Eldar A."/>
            <person name="Leadbetter J.R."/>
        </authorList>
    </citation>
    <scope>NUCLEOTIDE SEQUENCE [LARGE SCALE GENOMIC DNA]</scope>
    <source>
        <strain evidence="2">ATCC BAA-888 / DSM 13862 / ZAS-9</strain>
    </source>
</reference>
<keyword evidence="2" id="KW-1185">Reference proteome</keyword>
<dbReference type="HOGENOM" id="CLU_2811166_0_0_12"/>
<evidence type="ECO:0000313" key="2">
    <source>
        <dbReference type="Proteomes" id="UP000009222"/>
    </source>
</evidence>
<dbReference type="EMBL" id="CP001841">
    <property type="protein sequence ID" value="AEF81615.1"/>
    <property type="molecule type" value="Genomic_DNA"/>
</dbReference>
<sequence length="67" mass="7572">MTSEKGKLTLTEDSLFEAVLDSACERLEDKQAEYAIRRLREMDAQLGILEKELDGLVQCDTCHENPA</sequence>
<dbReference type="Proteomes" id="UP000009222">
    <property type="component" value="Chromosome"/>
</dbReference>